<feature type="region of interest" description="Disordered" evidence="2">
    <location>
        <begin position="87"/>
        <end position="112"/>
    </location>
</feature>
<sequence>MELIVVTVCLLAAALAYSLRAAGTKPVKGSDFYVVSRDGRVLRNRGPQVKCLRALALPEGLRVTLSNGSRTGQFFVHDLVAEAHLPNPKGRSSVRHKDGNKRNNAVDNLEWY</sequence>
<evidence type="ECO:0000313" key="5">
    <source>
        <dbReference type="Proteomes" id="UP000450676"/>
    </source>
</evidence>
<evidence type="ECO:0000256" key="1">
    <source>
        <dbReference type="ARBA" id="ARBA00022729"/>
    </source>
</evidence>
<dbReference type="SUPFAM" id="SSF54060">
    <property type="entry name" value="His-Me finger endonucleases"/>
    <property type="match status" value="1"/>
</dbReference>
<comment type="caution">
    <text evidence="4">The sequence shown here is derived from an EMBL/GenBank/DDBJ whole genome shotgun (WGS) entry which is preliminary data.</text>
</comment>
<organism evidence="4 5">
    <name type="scientific">Pseudoduganella aquatica</name>
    <dbReference type="NCBI Taxonomy" id="2660641"/>
    <lineage>
        <taxon>Bacteria</taxon>
        <taxon>Pseudomonadati</taxon>
        <taxon>Pseudomonadota</taxon>
        <taxon>Betaproteobacteria</taxon>
        <taxon>Burkholderiales</taxon>
        <taxon>Oxalobacteraceae</taxon>
        <taxon>Telluria group</taxon>
        <taxon>Pseudoduganella</taxon>
    </lineage>
</organism>
<accession>A0A7X4HH46</accession>
<dbReference type="RefSeq" id="WP_161075204.1">
    <property type="nucleotide sequence ID" value="NZ_CP086370.1"/>
</dbReference>
<keyword evidence="1" id="KW-0732">Signal</keyword>
<dbReference type="Proteomes" id="UP000450676">
    <property type="component" value="Unassembled WGS sequence"/>
</dbReference>
<dbReference type="AlphaFoldDB" id="A0A7X4HH46"/>
<gene>
    <name evidence="4" type="ORF">GTP77_26755</name>
</gene>
<dbReference type="EMBL" id="WWCU01000048">
    <property type="protein sequence ID" value="MYN10924.1"/>
    <property type="molecule type" value="Genomic_DNA"/>
</dbReference>
<name>A0A7X4HH46_9BURK</name>
<evidence type="ECO:0000256" key="2">
    <source>
        <dbReference type="SAM" id="MobiDB-lite"/>
    </source>
</evidence>
<keyword evidence="5" id="KW-1185">Reference proteome</keyword>
<dbReference type="Gene3D" id="3.90.75.20">
    <property type="match status" value="1"/>
</dbReference>
<dbReference type="InterPro" id="IPR044925">
    <property type="entry name" value="His-Me_finger_sf"/>
</dbReference>
<reference evidence="4 5" key="1">
    <citation type="submission" date="2019-12" db="EMBL/GenBank/DDBJ databases">
        <title>Novel species isolated from a subtropical stream in China.</title>
        <authorList>
            <person name="Lu H."/>
        </authorList>
    </citation>
    <scope>NUCLEOTIDE SEQUENCE [LARGE SCALE GENOMIC DNA]</scope>
    <source>
        <strain evidence="4 5">FT127W</strain>
    </source>
</reference>
<proteinExistence type="predicted"/>
<protein>
    <recommendedName>
        <fullName evidence="3">HNH nuclease domain-containing protein</fullName>
    </recommendedName>
</protein>
<dbReference type="PROSITE" id="PS00306">
    <property type="entry name" value="CASEIN_ALPHA_BETA"/>
    <property type="match status" value="1"/>
</dbReference>
<dbReference type="InterPro" id="IPR031305">
    <property type="entry name" value="Casein_CS"/>
</dbReference>
<dbReference type="Pfam" id="PF13392">
    <property type="entry name" value="HNH_3"/>
    <property type="match status" value="1"/>
</dbReference>
<evidence type="ECO:0000313" key="4">
    <source>
        <dbReference type="EMBL" id="MYN10924.1"/>
    </source>
</evidence>
<dbReference type="InterPro" id="IPR003615">
    <property type="entry name" value="HNH_nuc"/>
</dbReference>
<feature type="domain" description="HNH nuclease" evidence="3">
    <location>
        <begin position="75"/>
        <end position="111"/>
    </location>
</feature>
<evidence type="ECO:0000259" key="3">
    <source>
        <dbReference type="Pfam" id="PF13392"/>
    </source>
</evidence>